<evidence type="ECO:0000313" key="1">
    <source>
        <dbReference type="EMBL" id="OMG55048.1"/>
    </source>
</evidence>
<dbReference type="OrthoDB" id="9181235at2"/>
<reference evidence="1 2" key="1">
    <citation type="submission" date="2016-10" db="EMBL/GenBank/DDBJ databases">
        <title>Alkaliphiles isolated from bioreactors.</title>
        <authorList>
            <person name="Salah Z."/>
            <person name="Rout S.P."/>
            <person name="Humphreys P.N."/>
        </authorList>
    </citation>
    <scope>NUCLEOTIDE SEQUENCE [LARGE SCALE GENOMIC DNA]</scope>
    <source>
        <strain evidence="1 2">ZS02</strain>
    </source>
</reference>
<dbReference type="Pfam" id="PF11142">
    <property type="entry name" value="DUF2917"/>
    <property type="match status" value="1"/>
</dbReference>
<dbReference type="InterPro" id="IPR021317">
    <property type="entry name" value="DUF2917"/>
</dbReference>
<evidence type="ECO:0000313" key="2">
    <source>
        <dbReference type="Proteomes" id="UP000187526"/>
    </source>
</evidence>
<keyword evidence="2" id="KW-1185">Reference proteome</keyword>
<sequence length="110" mass="11656">MKIDLGDGELYLREHCPLRLSDAPGIAVRCTKGVLWMTITGEAGDIVLASGETHRIRSTGRIVIESIGGDARVRFERSTGARIARALAGLAGKMRHAITTVSAASGRLTA</sequence>
<evidence type="ECO:0008006" key="3">
    <source>
        <dbReference type="Google" id="ProtNLM"/>
    </source>
</evidence>
<dbReference type="AlphaFoldDB" id="A0A1R1I8E4"/>
<accession>A0A1R1I8E4</accession>
<dbReference type="EMBL" id="MTHD01000002">
    <property type="protein sequence ID" value="OMG55048.1"/>
    <property type="molecule type" value="Genomic_DNA"/>
</dbReference>
<comment type="caution">
    <text evidence="1">The sequence shown here is derived from an EMBL/GenBank/DDBJ whole genome shotgun (WGS) entry which is preliminary data.</text>
</comment>
<organism evidence="1 2">
    <name type="scientific">Azonexus hydrophilus</name>
    <dbReference type="NCBI Taxonomy" id="418702"/>
    <lineage>
        <taxon>Bacteria</taxon>
        <taxon>Pseudomonadati</taxon>
        <taxon>Pseudomonadota</taxon>
        <taxon>Betaproteobacteria</taxon>
        <taxon>Rhodocyclales</taxon>
        <taxon>Azonexaceae</taxon>
        <taxon>Azonexus</taxon>
    </lineage>
</organism>
<dbReference type="Proteomes" id="UP000187526">
    <property type="component" value="Unassembled WGS sequence"/>
</dbReference>
<name>A0A1R1I8E4_9RHOO</name>
<protein>
    <recommendedName>
        <fullName evidence="3">DUF2917 domain-containing protein</fullName>
    </recommendedName>
</protein>
<gene>
    <name evidence="1" type="ORF">BJN45_07820</name>
</gene>
<proteinExistence type="predicted"/>
<dbReference type="RefSeq" id="WP_076093694.1">
    <property type="nucleotide sequence ID" value="NZ_MTHD01000002.1"/>
</dbReference>